<protein>
    <submittedName>
        <fullName evidence="1">Uncharacterized protein</fullName>
    </submittedName>
</protein>
<comment type="caution">
    <text evidence="1">The sequence shown here is derived from an EMBL/GenBank/DDBJ whole genome shotgun (WGS) entry which is preliminary data.</text>
</comment>
<keyword evidence="2" id="KW-1185">Reference proteome</keyword>
<organism evidence="1 2">
    <name type="scientific">Paenibacillus thalictri</name>
    <dbReference type="NCBI Taxonomy" id="2527873"/>
    <lineage>
        <taxon>Bacteria</taxon>
        <taxon>Bacillati</taxon>
        <taxon>Bacillota</taxon>
        <taxon>Bacilli</taxon>
        <taxon>Bacillales</taxon>
        <taxon>Paenibacillaceae</taxon>
        <taxon>Paenibacillus</taxon>
    </lineage>
</organism>
<name>A0A4Q9DP45_9BACL</name>
<gene>
    <name evidence="1" type="ORF">EYB31_17030</name>
</gene>
<proteinExistence type="predicted"/>
<sequence>MAYNRKLMTDQDFQEALERQTKIRVFQDDHVVDSGGAIIRFDDEVVVIQSGVSEISYLKRLHCEFFAAHFPGKRKI</sequence>
<reference evidence="1 2" key="1">
    <citation type="submission" date="2019-02" db="EMBL/GenBank/DDBJ databases">
        <title>Paenibacillus sp. nov., isolated from surface-sterilized tissue of Thalictrum simplex L.</title>
        <authorList>
            <person name="Tuo L."/>
        </authorList>
    </citation>
    <scope>NUCLEOTIDE SEQUENCE [LARGE SCALE GENOMIC DNA]</scope>
    <source>
        <strain evidence="1 2">N2SHLJ1</strain>
    </source>
</reference>
<dbReference type="RefSeq" id="WP_131014571.1">
    <property type="nucleotide sequence ID" value="NZ_SIRE01000011.1"/>
</dbReference>
<dbReference type="AlphaFoldDB" id="A0A4Q9DP45"/>
<dbReference type="Proteomes" id="UP000293142">
    <property type="component" value="Unassembled WGS sequence"/>
</dbReference>
<evidence type="ECO:0000313" key="2">
    <source>
        <dbReference type="Proteomes" id="UP000293142"/>
    </source>
</evidence>
<dbReference type="OrthoDB" id="2638183at2"/>
<evidence type="ECO:0000313" key="1">
    <source>
        <dbReference type="EMBL" id="TBL77841.1"/>
    </source>
</evidence>
<accession>A0A4Q9DP45</accession>
<dbReference type="EMBL" id="SIRE01000011">
    <property type="protein sequence ID" value="TBL77841.1"/>
    <property type="molecule type" value="Genomic_DNA"/>
</dbReference>